<evidence type="ECO:0000256" key="13">
    <source>
        <dbReference type="ARBA" id="ARBA00052123"/>
    </source>
</evidence>
<keyword evidence="10 15" id="KW-0067">ATP-binding</keyword>
<name>A0A5N5SXP1_9CRUS</name>
<organism evidence="19 20">
    <name type="scientific">Armadillidium nasatum</name>
    <dbReference type="NCBI Taxonomy" id="96803"/>
    <lineage>
        <taxon>Eukaryota</taxon>
        <taxon>Metazoa</taxon>
        <taxon>Ecdysozoa</taxon>
        <taxon>Arthropoda</taxon>
        <taxon>Crustacea</taxon>
        <taxon>Multicrustacea</taxon>
        <taxon>Malacostraca</taxon>
        <taxon>Eumalacostraca</taxon>
        <taxon>Peracarida</taxon>
        <taxon>Isopoda</taxon>
        <taxon>Oniscidea</taxon>
        <taxon>Crinocheta</taxon>
        <taxon>Armadillidiidae</taxon>
        <taxon>Armadillidium</taxon>
    </lineage>
</organism>
<evidence type="ECO:0000256" key="1">
    <source>
        <dbReference type="ARBA" id="ARBA00004965"/>
    </source>
</evidence>
<feature type="domain" description="Glutathione synthase substrate-binding" evidence="18">
    <location>
        <begin position="159"/>
        <end position="259"/>
    </location>
</feature>
<dbReference type="GO" id="GO:0000287">
    <property type="term" value="F:magnesium ion binding"/>
    <property type="evidence" value="ECO:0007669"/>
    <property type="project" value="UniProtKB-UniRule"/>
</dbReference>
<feature type="binding site" evidence="16">
    <location>
        <position position="262"/>
    </location>
    <ligand>
        <name>ATP</name>
        <dbReference type="ChEBI" id="CHEBI:30616"/>
    </ligand>
</feature>
<dbReference type="PIRSF" id="PIRSF001558">
    <property type="entry name" value="GSHase"/>
    <property type="match status" value="1"/>
</dbReference>
<reference evidence="19 20" key="1">
    <citation type="journal article" date="2019" name="PLoS Biol.">
        <title>Sex chromosomes control vertical transmission of feminizing Wolbachia symbionts in an isopod.</title>
        <authorList>
            <person name="Becking T."/>
            <person name="Chebbi M.A."/>
            <person name="Giraud I."/>
            <person name="Moumen B."/>
            <person name="Laverre T."/>
            <person name="Caubet Y."/>
            <person name="Peccoud J."/>
            <person name="Gilbert C."/>
            <person name="Cordaux R."/>
        </authorList>
    </citation>
    <scope>NUCLEOTIDE SEQUENCE [LARGE SCALE GENOMIC DNA]</scope>
    <source>
        <strain evidence="19">ANa2</strain>
        <tissue evidence="19">Whole body excluding digestive tract and cuticle</tissue>
    </source>
</reference>
<comment type="catalytic activity">
    <reaction evidence="12">
        <text>gamma-L-glutamyl-L-cysteine + glycine + ATP = glutathione + ADP + phosphate + H(+)</text>
        <dbReference type="Rhea" id="RHEA:13557"/>
        <dbReference type="ChEBI" id="CHEBI:15378"/>
        <dbReference type="ChEBI" id="CHEBI:30616"/>
        <dbReference type="ChEBI" id="CHEBI:43474"/>
        <dbReference type="ChEBI" id="CHEBI:57305"/>
        <dbReference type="ChEBI" id="CHEBI:57925"/>
        <dbReference type="ChEBI" id="CHEBI:58173"/>
        <dbReference type="ChEBI" id="CHEBI:456216"/>
        <dbReference type="EC" id="6.3.2.3"/>
    </reaction>
    <physiologicalReaction direction="left-to-right" evidence="12">
        <dbReference type="Rhea" id="RHEA:13558"/>
    </physiologicalReaction>
</comment>
<dbReference type="InterPro" id="IPR005615">
    <property type="entry name" value="Glutathione_synthase"/>
</dbReference>
<evidence type="ECO:0000256" key="17">
    <source>
        <dbReference type="PIRSR" id="PIRSR001558-2"/>
    </source>
</evidence>
<dbReference type="FunFam" id="3.40.50.1760:FF:000001">
    <property type="entry name" value="Glutathione synthetase"/>
    <property type="match status" value="1"/>
</dbReference>
<sequence>MEYDDCILNMTEYISGCKFNQLLIQPSCVPLPLSDDVLKEIVPAAKDFALLNGAGMRYRGRYNPEILEMAPFFLFPSPFPGRDFEFVKELQPHINLLMHKIAHDYDFLHSCLKNTIQVDDFTARLWKIYETVRKEGISQCISLGVFRCDYFYCTLSRSVILFVVEDVTYNICDQRFHEYEIRNQRPEIHVIRRNLTQIGNTAKLTEDKRLIVDDMEIAVVYFRCGYEPNQYPTETEWEARLTIERSKAIKCPSIYYHLAGAKKVQQEMAAPGVLEKYLDPAVAKKVARLFTGLYSLDKGDSGDRAIEMALTSPQNFVLKPQREGGGNNIYGEEIAEVLEKIRDSPEREAFILMDRIRPPVQRNYLLS</sequence>
<evidence type="ECO:0000256" key="5">
    <source>
        <dbReference type="ARBA" id="ARBA00020821"/>
    </source>
</evidence>
<evidence type="ECO:0000256" key="2">
    <source>
        <dbReference type="ARBA" id="ARBA00010385"/>
    </source>
</evidence>
<dbReference type="InterPro" id="IPR016185">
    <property type="entry name" value="PreATP-grasp_dom_sf"/>
</dbReference>
<evidence type="ECO:0000256" key="6">
    <source>
        <dbReference type="ARBA" id="ARBA00022598"/>
    </source>
</evidence>
<keyword evidence="20" id="KW-1185">Reference proteome</keyword>
<dbReference type="PANTHER" id="PTHR11130:SF0">
    <property type="entry name" value="GLUTATHIONE SYNTHETASE"/>
    <property type="match status" value="1"/>
</dbReference>
<comment type="pathway">
    <text evidence="1 15">Sulfur metabolism; glutathione biosynthesis; glutathione from L-cysteine and L-glutamate: step 2/2.</text>
</comment>
<evidence type="ECO:0000259" key="18">
    <source>
        <dbReference type="Pfam" id="PF03199"/>
    </source>
</evidence>
<proteinExistence type="inferred from homology"/>
<comment type="similarity">
    <text evidence="2 15">Belongs to the eukaryotic GSH synthase family.</text>
</comment>
<evidence type="ECO:0000313" key="19">
    <source>
        <dbReference type="EMBL" id="KAB7498767.1"/>
    </source>
</evidence>
<evidence type="ECO:0000313" key="20">
    <source>
        <dbReference type="Proteomes" id="UP000326759"/>
    </source>
</evidence>
<evidence type="ECO:0000256" key="9">
    <source>
        <dbReference type="ARBA" id="ARBA00022741"/>
    </source>
</evidence>
<dbReference type="FunFam" id="3.30.1490.50:FF:000001">
    <property type="entry name" value="Glutathione synthetase"/>
    <property type="match status" value="1"/>
</dbReference>
<dbReference type="SUPFAM" id="SSF56059">
    <property type="entry name" value="Glutathione synthetase ATP-binding domain-like"/>
    <property type="match status" value="1"/>
</dbReference>
<dbReference type="InterPro" id="IPR004887">
    <property type="entry name" value="GSH_synth_subst-bd"/>
</dbReference>
<evidence type="ECO:0000256" key="14">
    <source>
        <dbReference type="ARBA" id="ARBA00059746"/>
    </source>
</evidence>
<dbReference type="GO" id="GO:0005829">
    <property type="term" value="C:cytosol"/>
    <property type="evidence" value="ECO:0007669"/>
    <property type="project" value="TreeGrafter"/>
</dbReference>
<gene>
    <name evidence="19" type="primary">Gss</name>
    <name evidence="19" type="ORF">Anas_06122</name>
</gene>
<evidence type="ECO:0000256" key="3">
    <source>
        <dbReference type="ARBA" id="ARBA00011738"/>
    </source>
</evidence>
<evidence type="ECO:0000256" key="10">
    <source>
        <dbReference type="ARBA" id="ARBA00022840"/>
    </source>
</evidence>
<keyword evidence="11 15" id="KW-0460">Magnesium</keyword>
<keyword evidence="9 15" id="KW-0547">Nucleotide-binding</keyword>
<comment type="caution">
    <text evidence="19">The sequence shown here is derived from an EMBL/GenBank/DDBJ whole genome shotgun (WGS) entry which is preliminary data.</text>
</comment>
<dbReference type="GO" id="GO:0004363">
    <property type="term" value="F:glutathione synthase activity"/>
    <property type="evidence" value="ECO:0007669"/>
    <property type="project" value="UniProtKB-UniRule"/>
</dbReference>
<feature type="binding site" evidence="16">
    <location>
        <position position="174"/>
    </location>
    <ligand>
        <name>substrate</name>
    </ligand>
</feature>
<dbReference type="InterPro" id="IPR014042">
    <property type="entry name" value="Glutathione_synthase_a-hlx"/>
</dbReference>
<dbReference type="Gene3D" id="1.10.1080.10">
    <property type="entry name" value="Glutathione Synthetase, Chain A, domain 3"/>
    <property type="match status" value="1"/>
</dbReference>
<dbReference type="Pfam" id="PF03917">
    <property type="entry name" value="GSH_synth_ATP"/>
    <property type="match status" value="1"/>
</dbReference>
<dbReference type="GO" id="GO:0043295">
    <property type="term" value="F:glutathione binding"/>
    <property type="evidence" value="ECO:0007669"/>
    <property type="project" value="UniProtKB-UniRule"/>
</dbReference>
<protein>
    <recommendedName>
        <fullName evidence="5 15">Glutathione synthetase</fullName>
        <shortName evidence="15">GSH-S</shortName>
        <ecNumber evidence="4 15">6.3.2.3</ecNumber>
    </recommendedName>
</protein>
<dbReference type="Proteomes" id="UP000326759">
    <property type="component" value="Unassembled WGS sequence"/>
</dbReference>
<evidence type="ECO:0000256" key="12">
    <source>
        <dbReference type="ARBA" id="ARBA00048871"/>
    </source>
</evidence>
<dbReference type="EC" id="6.3.2.3" evidence="4 15"/>
<dbReference type="OrthoDB" id="2020073at2759"/>
<comment type="cofactor">
    <cofactor evidence="15 17">
        <name>Mg(2+)</name>
        <dbReference type="ChEBI" id="CHEBI:18420"/>
    </cofactor>
    <text evidence="15 17">Binds 1 Mg(2+) ion per subunit.</text>
</comment>
<feature type="binding site" evidence="16">
    <location>
        <begin position="319"/>
        <end position="328"/>
    </location>
    <ligand>
        <name>ATP</name>
        <dbReference type="ChEBI" id="CHEBI:30616"/>
    </ligand>
</feature>
<dbReference type="EMBL" id="SEYY01019009">
    <property type="protein sequence ID" value="KAB7498767.1"/>
    <property type="molecule type" value="Genomic_DNA"/>
</dbReference>
<dbReference type="GO" id="GO:0005524">
    <property type="term" value="F:ATP binding"/>
    <property type="evidence" value="ECO:0007669"/>
    <property type="project" value="UniProtKB-UniRule"/>
</dbReference>
<dbReference type="PANTHER" id="PTHR11130">
    <property type="entry name" value="GLUTATHIONE SYNTHETASE"/>
    <property type="match status" value="1"/>
</dbReference>
<comment type="subunit">
    <text evidence="3">Homodimer.</text>
</comment>
<keyword evidence="6 15" id="KW-0436">Ligase</keyword>
<dbReference type="Gene3D" id="3.40.50.1760">
    <property type="entry name" value="Glutathione synthase, substrate-binding domain superfamily, eukaryotic"/>
    <property type="match status" value="1"/>
</dbReference>
<evidence type="ECO:0000256" key="8">
    <source>
        <dbReference type="ARBA" id="ARBA00022723"/>
    </source>
</evidence>
<evidence type="ECO:0000256" key="15">
    <source>
        <dbReference type="PIRNR" id="PIRNR001558"/>
    </source>
</evidence>
<evidence type="ECO:0000256" key="7">
    <source>
        <dbReference type="ARBA" id="ARBA00022684"/>
    </source>
</evidence>
<evidence type="ECO:0000256" key="11">
    <source>
        <dbReference type="ARBA" id="ARBA00022842"/>
    </source>
</evidence>
<accession>A0A5N5SXP1</accession>
<feature type="binding site" evidence="16">
    <location>
        <begin position="353"/>
        <end position="356"/>
    </location>
    <ligand>
        <name>ATP</name>
        <dbReference type="ChEBI" id="CHEBI:30616"/>
    </ligand>
</feature>
<feature type="binding site" evidence="17">
    <location>
        <position position="323"/>
    </location>
    <ligand>
        <name>Mg(2+)</name>
        <dbReference type="ChEBI" id="CHEBI:18420"/>
    </ligand>
</feature>
<keyword evidence="8 15" id="KW-0479">Metal-binding</keyword>
<dbReference type="InterPro" id="IPR014709">
    <property type="entry name" value="Glutathione_synthase_C_euk"/>
</dbReference>
<dbReference type="Pfam" id="PF03199">
    <property type="entry name" value="GSH_synthase"/>
    <property type="match status" value="1"/>
</dbReference>
<dbReference type="InterPro" id="IPR037013">
    <property type="entry name" value="GSH-S_sub-bd_sf"/>
</dbReference>
<evidence type="ECO:0000256" key="4">
    <source>
        <dbReference type="ARBA" id="ARBA00012214"/>
    </source>
</evidence>
<dbReference type="Gene3D" id="3.30.1490.50">
    <property type="match status" value="1"/>
</dbReference>
<comment type="function">
    <text evidence="14">Catalyzes the production of glutathione from gamma-glutamylcysteine and glycine in an ATP-dependent manner. Glutathione (gamma-glutamylcysteinylglycine, GSH) is the most abundant intracellular thiol in living aerobic cells and is required for numerous processes including the protection of cells against oxidative damage, amino acid transport, the detoxification of foreign compounds, the maintenance of protein sulfhydryl groups in a reduced state and acts as a cofactor for a number of enzymes. Participates in ophthalmate biosynthesis in hepatocytes.</text>
</comment>
<comment type="catalytic activity">
    <reaction evidence="13">
        <text>gamma-L-glutamyl-(2S)-2-aminobutanoate + glycine + ATP = ophthalmate + ADP + phosphate + H(+)</text>
        <dbReference type="Rhea" id="RHEA:72075"/>
        <dbReference type="ChEBI" id="CHEBI:15378"/>
        <dbReference type="ChEBI" id="CHEBI:30616"/>
        <dbReference type="ChEBI" id="CHEBI:43474"/>
        <dbReference type="ChEBI" id="CHEBI:57305"/>
        <dbReference type="ChEBI" id="CHEBI:189406"/>
        <dbReference type="ChEBI" id="CHEBI:189750"/>
        <dbReference type="ChEBI" id="CHEBI:456216"/>
    </reaction>
    <physiologicalReaction direction="left-to-right" evidence="13">
        <dbReference type="Rhea" id="RHEA:72076"/>
    </physiologicalReaction>
</comment>
<dbReference type="SUPFAM" id="SSF52440">
    <property type="entry name" value="PreATP-grasp domain"/>
    <property type="match status" value="1"/>
</dbReference>
<feature type="binding site" evidence="16">
    <location>
        <position position="330"/>
    </location>
    <ligand>
        <name>ATP</name>
        <dbReference type="ChEBI" id="CHEBI:30616"/>
    </ligand>
</feature>
<dbReference type="UniPathway" id="UPA00142">
    <property type="reaction ID" value="UER00210"/>
</dbReference>
<evidence type="ECO:0000256" key="16">
    <source>
        <dbReference type="PIRSR" id="PIRSR001558-1"/>
    </source>
</evidence>
<dbReference type="AlphaFoldDB" id="A0A5N5SXP1"/>
<keyword evidence="7 15" id="KW-0317">Glutathione biosynthesis</keyword>